<dbReference type="GO" id="GO:0004407">
    <property type="term" value="F:histone deacetylase activity"/>
    <property type="evidence" value="ECO:0007669"/>
    <property type="project" value="TreeGrafter"/>
</dbReference>
<dbReference type="Pfam" id="PF00850">
    <property type="entry name" value="Hist_deacetyl"/>
    <property type="match status" value="1"/>
</dbReference>
<accession>A0A1D9MDP9</accession>
<proteinExistence type="inferred from homology"/>
<sequence length="366" mass="39027">MATGWNFHELYLWHDTGRSALVCPPGLTVEPGEHAENPETKRRFRNLMEVSGLTEALTPIRASAYTDADLGRYHPAEYIEKLRALSAGMGGEASPGPPFGPGSFEIARLAAGGTHAVLDAVVTGKVANGYALVRPPGHHAEAADGLGFCLFANIPLAILKARAERGLERVAVVDWDVHHGNGTQAAFYEDPDVLAISLHQEGLYPFASGTLSERGAGAGVGLNLNIPLMAGCGHGAYLAAFERVVLPALRRFKPDLIVVASGFDASAADPLGRMMLHSESYRAMTRMLMEAAADLCGGRLVMSHEGGYSAAYVPYCGLAVLEELSGIKTPITDPFLEEFAHYPGQELRPWQEAAIAQAAELLEGIK</sequence>
<dbReference type="AlphaFoldDB" id="A0A1D9MDP9"/>
<feature type="domain" description="Histone deacetylase" evidence="2">
    <location>
        <begin position="34"/>
        <end position="323"/>
    </location>
</feature>
<evidence type="ECO:0000313" key="3">
    <source>
        <dbReference type="EMBL" id="AOZ69981.1"/>
    </source>
</evidence>
<dbReference type="RefSeq" id="WP_071166537.1">
    <property type="nucleotide sequence ID" value="NZ_CP017781.1"/>
</dbReference>
<dbReference type="STRING" id="1850250.LPB142_12140"/>
<dbReference type="KEGG" id="rhp:LPB142_12140"/>
<dbReference type="InterPro" id="IPR023696">
    <property type="entry name" value="Ureohydrolase_dom_sf"/>
</dbReference>
<dbReference type="InterPro" id="IPR023801">
    <property type="entry name" value="His_deacetylse_dom"/>
</dbReference>
<dbReference type="PANTHER" id="PTHR10625:SF10">
    <property type="entry name" value="HISTONE DEACETYLASE HDAC1"/>
    <property type="match status" value="1"/>
</dbReference>
<name>A0A1D9MDP9_9RHOB</name>
<comment type="similarity">
    <text evidence="1">Belongs to the histone deacetylase family.</text>
</comment>
<dbReference type="InterPro" id="IPR000286">
    <property type="entry name" value="HDACs"/>
</dbReference>
<reference evidence="3 4" key="1">
    <citation type="submission" date="2016-10" db="EMBL/GenBank/DDBJ databases">
        <title>Rhodobacter sp. LPB0142, isolated from sea water.</title>
        <authorList>
            <person name="Kim E."/>
            <person name="Yi H."/>
        </authorList>
    </citation>
    <scope>NUCLEOTIDE SEQUENCE [LARGE SCALE GENOMIC DNA]</scope>
    <source>
        <strain evidence="3 4">LPB0142</strain>
    </source>
</reference>
<dbReference type="EMBL" id="CP017781">
    <property type="protein sequence ID" value="AOZ69981.1"/>
    <property type="molecule type" value="Genomic_DNA"/>
</dbReference>
<dbReference type="Gene3D" id="3.40.800.20">
    <property type="entry name" value="Histone deacetylase domain"/>
    <property type="match status" value="1"/>
</dbReference>
<dbReference type="CDD" id="cd09996">
    <property type="entry name" value="HDAC_classII_1"/>
    <property type="match status" value="1"/>
</dbReference>
<keyword evidence="4" id="KW-1185">Reference proteome</keyword>
<dbReference type="InterPro" id="IPR037138">
    <property type="entry name" value="His_deacetylse_dom_sf"/>
</dbReference>
<evidence type="ECO:0000256" key="1">
    <source>
        <dbReference type="ARBA" id="ARBA00005947"/>
    </source>
</evidence>
<dbReference type="Proteomes" id="UP000176562">
    <property type="component" value="Chromosome"/>
</dbReference>
<evidence type="ECO:0000313" key="4">
    <source>
        <dbReference type="Proteomes" id="UP000176562"/>
    </source>
</evidence>
<dbReference type="GO" id="GO:0040029">
    <property type="term" value="P:epigenetic regulation of gene expression"/>
    <property type="evidence" value="ECO:0007669"/>
    <property type="project" value="TreeGrafter"/>
</dbReference>
<organism evidence="3 4">
    <name type="scientific">Rhodobacter xanthinilyticus</name>
    <dbReference type="NCBI Taxonomy" id="1850250"/>
    <lineage>
        <taxon>Bacteria</taxon>
        <taxon>Pseudomonadati</taxon>
        <taxon>Pseudomonadota</taxon>
        <taxon>Alphaproteobacteria</taxon>
        <taxon>Rhodobacterales</taxon>
        <taxon>Rhodobacter group</taxon>
        <taxon>Rhodobacter</taxon>
    </lineage>
</organism>
<protein>
    <submittedName>
        <fullName evidence="3">Class II histone deacetylase</fullName>
    </submittedName>
</protein>
<dbReference type="PRINTS" id="PR01270">
    <property type="entry name" value="HDASUPER"/>
</dbReference>
<gene>
    <name evidence="3" type="ORF">LPB142_12140</name>
</gene>
<dbReference type="SUPFAM" id="SSF52768">
    <property type="entry name" value="Arginase/deacetylase"/>
    <property type="match status" value="1"/>
</dbReference>
<evidence type="ECO:0000259" key="2">
    <source>
        <dbReference type="Pfam" id="PF00850"/>
    </source>
</evidence>
<dbReference type="PANTHER" id="PTHR10625">
    <property type="entry name" value="HISTONE DEACETYLASE HDAC1-RELATED"/>
    <property type="match status" value="1"/>
</dbReference>